<feature type="signal peptide" evidence="1">
    <location>
        <begin position="1"/>
        <end position="28"/>
    </location>
</feature>
<gene>
    <name evidence="2" type="ORF">SAMN05443245_4571</name>
</gene>
<keyword evidence="1" id="KW-0732">Signal</keyword>
<evidence type="ECO:0000313" key="2">
    <source>
        <dbReference type="EMBL" id="SDR31842.1"/>
    </source>
</evidence>
<dbReference type="OrthoDB" id="8897756at2"/>
<dbReference type="EMBL" id="FNKP01000002">
    <property type="protein sequence ID" value="SDR31842.1"/>
    <property type="molecule type" value="Genomic_DNA"/>
</dbReference>
<proteinExistence type="predicted"/>
<dbReference type="Proteomes" id="UP000183487">
    <property type="component" value="Unassembled WGS sequence"/>
</dbReference>
<feature type="chain" id="PRO_5010190594" evidence="1">
    <location>
        <begin position="29"/>
        <end position="308"/>
    </location>
</feature>
<organism evidence="2 3">
    <name type="scientific">Paraburkholderia fungorum</name>
    <dbReference type="NCBI Taxonomy" id="134537"/>
    <lineage>
        <taxon>Bacteria</taxon>
        <taxon>Pseudomonadati</taxon>
        <taxon>Pseudomonadota</taxon>
        <taxon>Betaproteobacteria</taxon>
        <taxon>Burkholderiales</taxon>
        <taxon>Burkholderiaceae</taxon>
        <taxon>Paraburkholderia</taxon>
    </lineage>
</organism>
<dbReference type="SUPFAM" id="SSF63829">
    <property type="entry name" value="Calcium-dependent phosphotriesterase"/>
    <property type="match status" value="1"/>
</dbReference>
<accession>A0A1H1I2I6</accession>
<dbReference type="RefSeq" id="WP_074768861.1">
    <property type="nucleotide sequence ID" value="NZ_FNKP01000002.1"/>
</dbReference>
<evidence type="ECO:0000256" key="1">
    <source>
        <dbReference type="SAM" id="SignalP"/>
    </source>
</evidence>
<dbReference type="InterPro" id="IPR011042">
    <property type="entry name" value="6-blade_b-propeller_TolB-like"/>
</dbReference>
<dbReference type="PROSITE" id="PS51257">
    <property type="entry name" value="PROKAR_LIPOPROTEIN"/>
    <property type="match status" value="1"/>
</dbReference>
<dbReference type="Gene3D" id="2.120.10.30">
    <property type="entry name" value="TolB, C-terminal domain"/>
    <property type="match status" value="1"/>
</dbReference>
<keyword evidence="3" id="KW-1185">Reference proteome</keyword>
<evidence type="ECO:0000313" key="3">
    <source>
        <dbReference type="Proteomes" id="UP000183487"/>
    </source>
</evidence>
<name>A0A1H1I2I6_9BURK</name>
<dbReference type="AlphaFoldDB" id="A0A1H1I2I6"/>
<sequence length="308" mass="31786">MRLSLSLQRTARLALATCGLIAALTGCAGNKPANAPQRVPVSATANGIAVRVADGAVFITDDQASSVLASSDAHAFAHFASVPTVSGQPTGLSQLSFTDDGLLMIARFGFGTASAVFGIAGADQITAFTGPDPLRRRLGLISIGSNRLLSTWFIKNGSNPPQGALSLITYDPATHAAVERDLLTGLGKPVGIATSGDTVYISDQANNNIVSANLSTLLSAPQPVTLRTVFAQIDGPDLMADGPDGALYTKCNATGLCRVARDGTVSVLANDLQNARGVAVDALRGRLYVIDRASHSGNTSTLRIFPLK</sequence>
<reference evidence="3" key="1">
    <citation type="submission" date="2016-10" db="EMBL/GenBank/DDBJ databases">
        <authorList>
            <person name="Varghese N."/>
        </authorList>
    </citation>
    <scope>NUCLEOTIDE SEQUENCE [LARGE SCALE GENOMIC DNA]</scope>
    <source>
        <strain evidence="3">GAS106B</strain>
    </source>
</reference>
<protein>
    <submittedName>
        <fullName evidence="2">Uncharacterized protein</fullName>
    </submittedName>
</protein>